<feature type="transmembrane region" description="Helical" evidence="1">
    <location>
        <begin position="29"/>
        <end position="47"/>
    </location>
</feature>
<keyword evidence="4" id="KW-1185">Reference proteome</keyword>
<feature type="transmembrane region" description="Helical" evidence="1">
    <location>
        <begin position="53"/>
        <end position="72"/>
    </location>
</feature>
<evidence type="ECO:0000313" key="3">
    <source>
        <dbReference type="EMBL" id="MBM7618818.1"/>
    </source>
</evidence>
<dbReference type="Pfam" id="PF03703">
    <property type="entry name" value="bPH_2"/>
    <property type="match status" value="1"/>
</dbReference>
<protein>
    <submittedName>
        <fullName evidence="3">Membrane protein YdbS with pleckstrin-like domain</fullName>
    </submittedName>
</protein>
<feature type="domain" description="YdbS-like PH" evidence="2">
    <location>
        <begin position="79"/>
        <end position="154"/>
    </location>
</feature>
<dbReference type="Proteomes" id="UP000737402">
    <property type="component" value="Unassembled WGS sequence"/>
</dbReference>
<dbReference type="EMBL" id="JAFBED010000001">
    <property type="protein sequence ID" value="MBM7618818.1"/>
    <property type="molecule type" value="Genomic_DNA"/>
</dbReference>
<dbReference type="PANTHER" id="PTHR34473:SF2">
    <property type="entry name" value="UPF0699 TRANSMEMBRANE PROTEIN YDBT"/>
    <property type="match status" value="1"/>
</dbReference>
<comment type="caution">
    <text evidence="3">The sequence shown here is derived from an EMBL/GenBank/DDBJ whole genome shotgun (WGS) entry which is preliminary data.</text>
</comment>
<evidence type="ECO:0000256" key="1">
    <source>
        <dbReference type="SAM" id="Phobius"/>
    </source>
</evidence>
<evidence type="ECO:0000259" key="2">
    <source>
        <dbReference type="Pfam" id="PF03703"/>
    </source>
</evidence>
<dbReference type="InterPro" id="IPR005182">
    <property type="entry name" value="YdbS-like_PH"/>
</dbReference>
<evidence type="ECO:0000313" key="4">
    <source>
        <dbReference type="Proteomes" id="UP000737402"/>
    </source>
</evidence>
<accession>A0ABS2NWB4</accession>
<keyword evidence="1" id="KW-0812">Transmembrane</keyword>
<keyword evidence="1" id="KW-1133">Transmembrane helix</keyword>
<sequence length="172" mass="19779">MYIHIDEPTEKISTNAITVWRISNTIGHAVALLITAILIFCADSFDWYRWVEITLYFIGGFLSFSALYSILIEPTLTQRYWRYKIDEEFVQLKNGMWNENHTLIPMEKVEYVRTEQGPILRKFGLYNIVIGTTTSNHTLPAIPNEVALELKSQIATYAKIKDTLDVDGGVNE</sequence>
<keyword evidence="1" id="KW-0472">Membrane</keyword>
<organism evidence="3 4">
    <name type="scientific">Sutcliffiella tianshenii</name>
    <dbReference type="NCBI Taxonomy" id="1463404"/>
    <lineage>
        <taxon>Bacteria</taxon>
        <taxon>Bacillati</taxon>
        <taxon>Bacillota</taxon>
        <taxon>Bacilli</taxon>
        <taxon>Bacillales</taxon>
        <taxon>Bacillaceae</taxon>
        <taxon>Sutcliffiella</taxon>
    </lineage>
</organism>
<reference evidence="3 4" key="1">
    <citation type="submission" date="2021-01" db="EMBL/GenBank/DDBJ databases">
        <title>Genomic Encyclopedia of Type Strains, Phase IV (KMG-IV): sequencing the most valuable type-strain genomes for metagenomic binning, comparative biology and taxonomic classification.</title>
        <authorList>
            <person name="Goeker M."/>
        </authorList>
    </citation>
    <scope>NUCLEOTIDE SEQUENCE [LARGE SCALE GENOMIC DNA]</scope>
    <source>
        <strain evidence="3 4">DSM 25879</strain>
    </source>
</reference>
<dbReference type="PANTHER" id="PTHR34473">
    <property type="entry name" value="UPF0699 TRANSMEMBRANE PROTEIN YDBS"/>
    <property type="match status" value="1"/>
</dbReference>
<name>A0ABS2NWB4_9BACI</name>
<proteinExistence type="predicted"/>
<gene>
    <name evidence="3" type="ORF">JOC95_000660</name>
</gene>
<dbReference type="RefSeq" id="WP_204413274.1">
    <property type="nucleotide sequence ID" value="NZ_JAFBED010000001.1"/>
</dbReference>